<keyword evidence="2" id="KW-1185">Reference proteome</keyword>
<evidence type="ECO:0000313" key="2">
    <source>
        <dbReference type="Proteomes" id="UP001177003"/>
    </source>
</evidence>
<name>A0AA36E2S5_LACSI</name>
<organism evidence="1 2">
    <name type="scientific">Lactuca saligna</name>
    <name type="common">Willowleaf lettuce</name>
    <dbReference type="NCBI Taxonomy" id="75948"/>
    <lineage>
        <taxon>Eukaryota</taxon>
        <taxon>Viridiplantae</taxon>
        <taxon>Streptophyta</taxon>
        <taxon>Embryophyta</taxon>
        <taxon>Tracheophyta</taxon>
        <taxon>Spermatophyta</taxon>
        <taxon>Magnoliopsida</taxon>
        <taxon>eudicotyledons</taxon>
        <taxon>Gunneridae</taxon>
        <taxon>Pentapetalae</taxon>
        <taxon>asterids</taxon>
        <taxon>campanulids</taxon>
        <taxon>Asterales</taxon>
        <taxon>Asteraceae</taxon>
        <taxon>Cichorioideae</taxon>
        <taxon>Cichorieae</taxon>
        <taxon>Lactucinae</taxon>
        <taxon>Lactuca</taxon>
    </lineage>
</organism>
<reference evidence="1" key="1">
    <citation type="submission" date="2023-04" db="EMBL/GenBank/DDBJ databases">
        <authorList>
            <person name="Vijverberg K."/>
            <person name="Xiong W."/>
            <person name="Schranz E."/>
        </authorList>
    </citation>
    <scope>NUCLEOTIDE SEQUENCE</scope>
</reference>
<proteinExistence type="predicted"/>
<dbReference type="PANTHER" id="PTHR35687">
    <property type="entry name" value="OS07G0516700 PROTEIN"/>
    <property type="match status" value="1"/>
</dbReference>
<gene>
    <name evidence="1" type="ORF">LSALG_LOCUS19628</name>
</gene>
<dbReference type="AlphaFoldDB" id="A0AA36E2S5"/>
<evidence type="ECO:0000313" key="1">
    <source>
        <dbReference type="EMBL" id="CAI9279852.1"/>
    </source>
</evidence>
<protein>
    <submittedName>
        <fullName evidence="1">Uncharacterized protein</fullName>
    </submittedName>
</protein>
<dbReference type="PANTHER" id="PTHR35687:SF1">
    <property type="entry name" value="OS07G0516700 PROTEIN"/>
    <property type="match status" value="1"/>
</dbReference>
<accession>A0AA36E2S5</accession>
<sequence length="107" mass="12786">MDLYGKQYAYSKMEMEDPEEIKSRKAQFLIYKSLEKADDSIRKSRRPSWLKVRMFRLKIKFGKKMKKLKKSILVVSRFGAARVGILQQWKRMFTVRQAVLKIPTIIQ</sequence>
<dbReference type="EMBL" id="OX465080">
    <property type="protein sequence ID" value="CAI9279852.1"/>
    <property type="molecule type" value="Genomic_DNA"/>
</dbReference>
<dbReference type="Proteomes" id="UP001177003">
    <property type="component" value="Chromosome 4"/>
</dbReference>